<dbReference type="Pfam" id="PF02629">
    <property type="entry name" value="CoA_binding"/>
    <property type="match status" value="1"/>
</dbReference>
<protein>
    <recommendedName>
        <fullName evidence="7">Redox-sensing transcriptional repressor Rex</fullName>
    </recommendedName>
</protein>
<dbReference type="NCBIfam" id="NF003996">
    <property type="entry name" value="PRK05472.2-5"/>
    <property type="match status" value="1"/>
</dbReference>
<dbReference type="GO" id="GO:0003677">
    <property type="term" value="F:DNA binding"/>
    <property type="evidence" value="ECO:0007669"/>
    <property type="project" value="UniProtKB-UniRule"/>
</dbReference>
<keyword evidence="10" id="KW-1185">Reference proteome</keyword>
<dbReference type="NCBIfam" id="NF003989">
    <property type="entry name" value="PRK05472.1-3"/>
    <property type="match status" value="1"/>
</dbReference>
<feature type="domain" description="CoA-binding" evidence="8">
    <location>
        <begin position="87"/>
        <end position="188"/>
    </location>
</feature>
<keyword evidence="6 7" id="KW-0804">Transcription</keyword>
<keyword evidence="1 7" id="KW-0963">Cytoplasm</keyword>
<comment type="function">
    <text evidence="7">Modulates transcription in response to changes in cellular NADH/NAD(+) redox state.</text>
</comment>
<keyword evidence="4 7" id="KW-0520">NAD</keyword>
<dbReference type="InterPro" id="IPR036291">
    <property type="entry name" value="NAD(P)-bd_dom_sf"/>
</dbReference>
<dbReference type="Gene3D" id="1.10.10.10">
    <property type="entry name" value="Winged helix-like DNA-binding domain superfamily/Winged helix DNA-binding domain"/>
    <property type="match status" value="1"/>
</dbReference>
<keyword evidence="5 7" id="KW-0238">DNA-binding</keyword>
<feature type="DNA-binding region" description="H-T-H motif" evidence="7">
    <location>
        <begin position="24"/>
        <end position="63"/>
    </location>
</feature>
<dbReference type="InterPro" id="IPR009718">
    <property type="entry name" value="Rex_DNA-bd_C_dom"/>
</dbReference>
<dbReference type="Pfam" id="PF06971">
    <property type="entry name" value="Put_DNA-bind_N"/>
    <property type="match status" value="1"/>
</dbReference>
<dbReference type="NCBIfam" id="NF003990">
    <property type="entry name" value="PRK05472.1-4"/>
    <property type="match status" value="1"/>
</dbReference>
<dbReference type="InterPro" id="IPR058236">
    <property type="entry name" value="Rex_actinobacterial-type"/>
</dbReference>
<dbReference type="SUPFAM" id="SSF51735">
    <property type="entry name" value="NAD(P)-binding Rossmann-fold domains"/>
    <property type="match status" value="1"/>
</dbReference>
<organism evidence="9 10">
    <name type="scientific">Lachnoanaerobaculum saburreum</name>
    <dbReference type="NCBI Taxonomy" id="467210"/>
    <lineage>
        <taxon>Bacteria</taxon>
        <taxon>Bacillati</taxon>
        <taxon>Bacillota</taxon>
        <taxon>Clostridia</taxon>
        <taxon>Lachnospirales</taxon>
        <taxon>Lachnospiraceae</taxon>
        <taxon>Lachnoanaerobaculum</taxon>
    </lineage>
</organism>
<dbReference type="PATRIC" id="fig|467210.3.peg.1717"/>
<dbReference type="NCBIfam" id="NF003994">
    <property type="entry name" value="PRK05472.2-3"/>
    <property type="match status" value="1"/>
</dbReference>
<evidence type="ECO:0000256" key="5">
    <source>
        <dbReference type="ARBA" id="ARBA00023125"/>
    </source>
</evidence>
<accession>A0A133ZN48</accession>
<evidence type="ECO:0000256" key="2">
    <source>
        <dbReference type="ARBA" id="ARBA00022491"/>
    </source>
</evidence>
<dbReference type="AlphaFoldDB" id="A0A133ZN48"/>
<sequence>MHSLDGDIMEERKISRAVISRLPRYYRYLGELSEEGVERISSKELSERMKVTASQIRQDLNNFGGFGQQGYGYNVRYLYNEIAKILGIDRQHNIIIIGAGHLGQAIANYANFERRGFLIQAMFDVDPNLFGKTVRGARVYSLDSLEKFISENDIQIAALTIPKARAMEVADRLVKSGIKAIWNFAHTDLTVPDDVIVENVHLSESLMRLSYRVSNMDAIPFEGKYD</sequence>
<dbReference type="HAMAP" id="MF_01131">
    <property type="entry name" value="Rex"/>
    <property type="match status" value="1"/>
</dbReference>
<evidence type="ECO:0000256" key="1">
    <source>
        <dbReference type="ARBA" id="ARBA00022490"/>
    </source>
</evidence>
<dbReference type="Gene3D" id="3.40.50.720">
    <property type="entry name" value="NAD(P)-binding Rossmann-like Domain"/>
    <property type="match status" value="1"/>
</dbReference>
<name>A0A133ZN48_9FIRM</name>
<dbReference type="STRING" id="467210.HMPREF1866_01731"/>
<reference evidence="10" key="1">
    <citation type="submission" date="2016-01" db="EMBL/GenBank/DDBJ databases">
        <authorList>
            <person name="Mitreva M."/>
            <person name="Pepin K.H."/>
            <person name="Mihindukulasuriya K.A."/>
            <person name="Fulton R."/>
            <person name="Fronick C."/>
            <person name="O'Laughlin M."/>
            <person name="Miner T."/>
            <person name="Herter B."/>
            <person name="Rosa B.A."/>
            <person name="Cordes M."/>
            <person name="Tomlinson C."/>
            <person name="Wollam A."/>
            <person name="Palsikar V.B."/>
            <person name="Mardis E.R."/>
            <person name="Wilson R.K."/>
        </authorList>
    </citation>
    <scope>NUCLEOTIDE SEQUENCE [LARGE SCALE GENOMIC DNA]</scope>
    <source>
        <strain evidence="10">DNF00896</strain>
    </source>
</reference>
<evidence type="ECO:0000313" key="9">
    <source>
        <dbReference type="EMBL" id="KXB56821.1"/>
    </source>
</evidence>
<dbReference type="NCBIfam" id="NF003995">
    <property type="entry name" value="PRK05472.2-4"/>
    <property type="match status" value="1"/>
</dbReference>
<dbReference type="Proteomes" id="UP000070394">
    <property type="component" value="Unassembled WGS sequence"/>
</dbReference>
<dbReference type="GO" id="GO:0045892">
    <property type="term" value="P:negative regulation of DNA-templated transcription"/>
    <property type="evidence" value="ECO:0007669"/>
    <property type="project" value="InterPro"/>
</dbReference>
<gene>
    <name evidence="7" type="primary">rex</name>
    <name evidence="9" type="ORF">HMPREF1866_01731</name>
</gene>
<dbReference type="InterPro" id="IPR022876">
    <property type="entry name" value="Tscrpt_rep_Rex"/>
</dbReference>
<dbReference type="EMBL" id="LSDA01000099">
    <property type="protein sequence ID" value="KXB56821.1"/>
    <property type="molecule type" value="Genomic_DNA"/>
</dbReference>
<comment type="caution">
    <text evidence="9">The sequence shown here is derived from an EMBL/GenBank/DDBJ whole genome shotgun (WGS) entry which is preliminary data.</text>
</comment>
<evidence type="ECO:0000256" key="6">
    <source>
        <dbReference type="ARBA" id="ARBA00023163"/>
    </source>
</evidence>
<comment type="subcellular location">
    <subcellularLocation>
        <location evidence="7">Cytoplasm</location>
    </subcellularLocation>
</comment>
<dbReference type="PANTHER" id="PTHR35786">
    <property type="entry name" value="REDOX-SENSING TRANSCRIPTIONAL REPRESSOR REX"/>
    <property type="match status" value="1"/>
</dbReference>
<dbReference type="InterPro" id="IPR003781">
    <property type="entry name" value="CoA-bd"/>
</dbReference>
<feature type="binding site" evidence="7">
    <location>
        <begin position="98"/>
        <end position="103"/>
    </location>
    <ligand>
        <name>NAD(+)</name>
        <dbReference type="ChEBI" id="CHEBI:57540"/>
    </ligand>
</feature>
<keyword evidence="2 7" id="KW-0678">Repressor</keyword>
<dbReference type="SMART" id="SM00881">
    <property type="entry name" value="CoA_binding"/>
    <property type="match status" value="1"/>
</dbReference>
<dbReference type="SUPFAM" id="SSF46785">
    <property type="entry name" value="Winged helix' DNA-binding domain"/>
    <property type="match status" value="1"/>
</dbReference>
<evidence type="ECO:0000259" key="8">
    <source>
        <dbReference type="SMART" id="SM00881"/>
    </source>
</evidence>
<evidence type="ECO:0000313" key="10">
    <source>
        <dbReference type="Proteomes" id="UP000070394"/>
    </source>
</evidence>
<dbReference type="InterPro" id="IPR036390">
    <property type="entry name" value="WH_DNA-bd_sf"/>
</dbReference>
<evidence type="ECO:0000256" key="3">
    <source>
        <dbReference type="ARBA" id="ARBA00023015"/>
    </source>
</evidence>
<evidence type="ECO:0000256" key="7">
    <source>
        <dbReference type="HAMAP-Rule" id="MF_01131"/>
    </source>
</evidence>
<dbReference type="InterPro" id="IPR036388">
    <property type="entry name" value="WH-like_DNA-bd_sf"/>
</dbReference>
<dbReference type="GO" id="GO:0003700">
    <property type="term" value="F:DNA-binding transcription factor activity"/>
    <property type="evidence" value="ECO:0007669"/>
    <property type="project" value="UniProtKB-UniRule"/>
</dbReference>
<keyword evidence="3 7" id="KW-0805">Transcription regulation</keyword>
<proteinExistence type="inferred from homology"/>
<comment type="similarity">
    <text evidence="7">Belongs to the transcriptional regulatory Rex family.</text>
</comment>
<dbReference type="NCBIfam" id="NF003993">
    <property type="entry name" value="PRK05472.2-2"/>
    <property type="match status" value="1"/>
</dbReference>
<evidence type="ECO:0000256" key="4">
    <source>
        <dbReference type="ARBA" id="ARBA00023027"/>
    </source>
</evidence>
<comment type="subunit">
    <text evidence="7">Homodimer.</text>
</comment>
<dbReference type="GO" id="GO:0005737">
    <property type="term" value="C:cytoplasm"/>
    <property type="evidence" value="ECO:0007669"/>
    <property type="project" value="UniProtKB-SubCell"/>
</dbReference>
<dbReference type="PANTHER" id="PTHR35786:SF1">
    <property type="entry name" value="REDOX-SENSING TRANSCRIPTIONAL REPRESSOR REX 1"/>
    <property type="match status" value="1"/>
</dbReference>
<dbReference type="GO" id="GO:0051775">
    <property type="term" value="P:response to redox state"/>
    <property type="evidence" value="ECO:0007669"/>
    <property type="project" value="InterPro"/>
</dbReference>